<accession>R4RQY6</accession>
<dbReference type="PATRIC" id="fig|980422.3.peg.925"/>
<organism evidence="1 2">
    <name type="scientific">Strawberry lethal yellows phytoplasma (CPA) str. NZSb11</name>
    <dbReference type="NCBI Taxonomy" id="980422"/>
    <lineage>
        <taxon>Bacteria</taxon>
        <taxon>Bacillati</taxon>
        <taxon>Mycoplasmatota</taxon>
        <taxon>Mollicutes</taxon>
        <taxon>Acholeplasmatales</taxon>
        <taxon>Acholeplasmataceae</taxon>
        <taxon>Candidatus Phytoplasma</taxon>
        <taxon>16SrXII (Stolbur group)</taxon>
    </lineage>
</organism>
<dbReference type="RefSeq" id="WP_015638311.1">
    <property type="nucleotide sequence ID" value="NC_021236.1"/>
</dbReference>
<evidence type="ECO:0000313" key="2">
    <source>
        <dbReference type="Proteomes" id="UP000013941"/>
    </source>
</evidence>
<reference evidence="1 2" key="1">
    <citation type="journal article" date="2013" name="BMC Genomics">
        <title>Comparison of the complete genome sequence of two closely related isolates of 'Candidatus Phytoplasma australiense' reveals genome plasticity.</title>
        <authorList>
            <person name="Andersen M.T."/>
            <person name="Liefting L.W."/>
            <person name="Havukkala I."/>
            <person name="Beever R.E."/>
        </authorList>
    </citation>
    <scope>NUCLEOTIDE SEQUENCE [LARGE SCALE GENOMIC DNA]</scope>
    <source>
        <strain evidence="1 2">NZSb11</strain>
    </source>
</reference>
<dbReference type="HOGENOM" id="CLU_1730404_0_0_14"/>
<sequence>MTLKKLLLLSYDDCIIFLKEKHGDVKGNYFIKNNEGKFVHNKKILKFQSDGLEIHHVLEKEEPGLSNPQKLNLDFHYQEAQNLVYCDLLEHFLLHLKIYDYYATNEKPEIGIKGAFLINNKIRDLFQNNQITTTKQKERIKECEIENGINV</sequence>
<proteinExistence type="predicted"/>
<dbReference type="Proteomes" id="UP000013941">
    <property type="component" value="Chromosome"/>
</dbReference>
<dbReference type="EMBL" id="CP002548">
    <property type="protein sequence ID" value="AGL90921.1"/>
    <property type="molecule type" value="Genomic_DNA"/>
</dbReference>
<dbReference type="OrthoDB" id="2287900at2"/>
<dbReference type="KEGG" id="nzs:SLY_1007"/>
<evidence type="ECO:0000313" key="1">
    <source>
        <dbReference type="EMBL" id="AGL90921.1"/>
    </source>
</evidence>
<protein>
    <submittedName>
        <fullName evidence="1">Uncharacterized protein</fullName>
    </submittedName>
</protein>
<keyword evidence="2" id="KW-1185">Reference proteome</keyword>
<dbReference type="AlphaFoldDB" id="R4RQY6"/>
<gene>
    <name evidence="1" type="ORF">SLY_1007</name>
</gene>
<name>R4RQY6_PHYAS</name>